<dbReference type="PANTHER" id="PTHR22960:SF0">
    <property type="entry name" value="MOLYBDENUM COFACTOR BIOSYNTHESIS PROTEIN 1"/>
    <property type="match status" value="1"/>
</dbReference>
<dbReference type="GeneID" id="37030236"/>
<keyword evidence="3" id="KW-0949">S-adenosyl-L-methionine</keyword>
<dbReference type="InterPro" id="IPR040064">
    <property type="entry name" value="MoaA-like"/>
</dbReference>
<dbReference type="SFLD" id="SFLDS00029">
    <property type="entry name" value="Radical_SAM"/>
    <property type="match status" value="1"/>
</dbReference>
<dbReference type="RefSeq" id="XP_025360640.1">
    <property type="nucleotide sequence ID" value="XM_025508413.1"/>
</dbReference>
<dbReference type="Pfam" id="PF04055">
    <property type="entry name" value="Radical_SAM"/>
    <property type="match status" value="1"/>
</dbReference>
<dbReference type="Gene3D" id="3.20.20.70">
    <property type="entry name" value="Aldolase class I"/>
    <property type="match status" value="1"/>
</dbReference>
<feature type="compositionally biased region" description="Polar residues" evidence="11">
    <location>
        <begin position="1"/>
        <end position="19"/>
    </location>
</feature>
<keyword evidence="10" id="KW-0456">Lyase</keyword>
<dbReference type="SFLD" id="SFLDG01383">
    <property type="entry name" value="cyclic_pyranopterin_phosphate"/>
    <property type="match status" value="1"/>
</dbReference>
<proteinExistence type="inferred from homology"/>
<sequence length="423" mass="46742">MIPSRTATQLAVASSSRGATASLARQLPPTVNAKQLRQKVQQRIAYIDSEQPQHRNSLRPPLPPPISPHASSSKSAPSLVDSHSRHHSYLRISLTERCSFRCTYCMPAEGVPLTPDDRLLSTEEVKRIARVFVQMGVKKIRLTGGEPTLRKDLVDIVRYLDSLRGEGLESIGITTNGLVLARSLPELVAAGLTHVNISIDSLLPDRFASISRQSPKTLARVLATIDDSLRYAPQLKVKLNVVVIKGMNDDEVASFVEMTRHRNLDVRFIEYMPFNSNAWSTQALIPAAELLQRVQAAHPPGSVQRHVDEANDTTRHYAIRGYKGRFGFISSMTDHFCSTCNRVRVLADGNLKVCLFGNKEVSLRDAMRSDQVDDEGLGKLISGALDRKHFKHAGMRDPKEIWEAAEGRSLGGGLGREMSRIGG</sequence>
<dbReference type="InterPro" id="IPR058240">
    <property type="entry name" value="rSAM_sf"/>
</dbReference>
<dbReference type="InterPro" id="IPR050105">
    <property type="entry name" value="MoCo_biosynth_MoaA/MoaC"/>
</dbReference>
<dbReference type="SFLD" id="SFLDG01067">
    <property type="entry name" value="SPASM/twitch_domain_containing"/>
    <property type="match status" value="1"/>
</dbReference>
<keyword evidence="7" id="KW-0411">Iron-sulfur</keyword>
<dbReference type="NCBIfam" id="TIGR02666">
    <property type="entry name" value="moaA"/>
    <property type="match status" value="1"/>
</dbReference>
<dbReference type="EMBL" id="KZ819673">
    <property type="protein sequence ID" value="PWN26028.1"/>
    <property type="molecule type" value="Genomic_DNA"/>
</dbReference>
<evidence type="ECO:0000256" key="7">
    <source>
        <dbReference type="ARBA" id="ARBA00023014"/>
    </source>
</evidence>
<dbReference type="InterPro" id="IPR010505">
    <property type="entry name" value="MoaA_twitch"/>
</dbReference>
<dbReference type="SMART" id="SM00729">
    <property type="entry name" value="Elp3"/>
    <property type="match status" value="1"/>
</dbReference>
<dbReference type="GO" id="GO:0005525">
    <property type="term" value="F:GTP binding"/>
    <property type="evidence" value="ECO:0007669"/>
    <property type="project" value="UniProtKB-KW"/>
</dbReference>
<evidence type="ECO:0000313" key="14">
    <source>
        <dbReference type="Proteomes" id="UP000245884"/>
    </source>
</evidence>
<dbReference type="CDD" id="cd21117">
    <property type="entry name" value="Twitch_MoaA"/>
    <property type="match status" value="1"/>
</dbReference>
<dbReference type="OrthoDB" id="429626at2759"/>
<dbReference type="PROSITE" id="PS51918">
    <property type="entry name" value="RADICAL_SAM"/>
    <property type="match status" value="1"/>
</dbReference>
<evidence type="ECO:0000256" key="8">
    <source>
        <dbReference type="ARBA" id="ARBA00023134"/>
    </source>
</evidence>
<keyword evidence="8" id="KW-0342">GTP-binding</keyword>
<keyword evidence="14" id="KW-1185">Reference proteome</keyword>
<keyword evidence="2" id="KW-0004">4Fe-4S</keyword>
<evidence type="ECO:0000256" key="2">
    <source>
        <dbReference type="ARBA" id="ARBA00022485"/>
    </source>
</evidence>
<keyword evidence="4" id="KW-0479">Metal-binding</keyword>
<dbReference type="GO" id="GO:0006777">
    <property type="term" value="P:Mo-molybdopterin cofactor biosynthetic process"/>
    <property type="evidence" value="ECO:0007669"/>
    <property type="project" value="UniProtKB-KW"/>
</dbReference>
<dbReference type="InterPro" id="IPR006638">
    <property type="entry name" value="Elp3/MiaA/NifB-like_rSAM"/>
</dbReference>
<dbReference type="SUPFAM" id="SSF102114">
    <property type="entry name" value="Radical SAM enzymes"/>
    <property type="match status" value="1"/>
</dbReference>
<dbReference type="PANTHER" id="PTHR22960">
    <property type="entry name" value="MOLYBDOPTERIN COFACTOR SYNTHESIS PROTEIN A"/>
    <property type="match status" value="1"/>
</dbReference>
<protein>
    <submittedName>
        <fullName evidence="13">Molybdenum cofactor biosynthesis prote</fullName>
    </submittedName>
</protein>
<dbReference type="SFLD" id="SFLDG01386">
    <property type="entry name" value="main_SPASM_domain-containing"/>
    <property type="match status" value="1"/>
</dbReference>
<evidence type="ECO:0000259" key="12">
    <source>
        <dbReference type="PROSITE" id="PS51918"/>
    </source>
</evidence>
<keyword evidence="9" id="KW-0501">Molybdenum cofactor biosynthesis</keyword>
<feature type="region of interest" description="Disordered" evidence="11">
    <location>
        <begin position="1"/>
        <end position="21"/>
    </location>
</feature>
<dbReference type="CDD" id="cd01335">
    <property type="entry name" value="Radical_SAM"/>
    <property type="match status" value="1"/>
</dbReference>
<dbReference type="STRING" id="1569628.A0A316UMI5"/>
<reference evidence="13 14" key="1">
    <citation type="journal article" date="2018" name="Mol. Biol. Evol.">
        <title>Broad Genomic Sampling Reveals a Smut Pathogenic Ancestry of the Fungal Clade Ustilaginomycotina.</title>
        <authorList>
            <person name="Kijpornyongpan T."/>
            <person name="Mondo S.J."/>
            <person name="Barry K."/>
            <person name="Sandor L."/>
            <person name="Lee J."/>
            <person name="Lipzen A."/>
            <person name="Pangilinan J."/>
            <person name="LaButti K."/>
            <person name="Hainaut M."/>
            <person name="Henrissat B."/>
            <person name="Grigoriev I.V."/>
            <person name="Spatafora J.W."/>
            <person name="Aime M.C."/>
        </authorList>
    </citation>
    <scope>NUCLEOTIDE SEQUENCE [LARGE SCALE GENOMIC DNA]</scope>
    <source>
        <strain evidence="13 14">MCA 5214</strain>
    </source>
</reference>
<dbReference type="GO" id="GO:0046872">
    <property type="term" value="F:metal ion binding"/>
    <property type="evidence" value="ECO:0007669"/>
    <property type="project" value="UniProtKB-KW"/>
</dbReference>
<dbReference type="AlphaFoldDB" id="A0A316UMI5"/>
<accession>A0A316UMI5</accession>
<dbReference type="GO" id="GO:0051539">
    <property type="term" value="F:4 iron, 4 sulfur cluster binding"/>
    <property type="evidence" value="ECO:0007669"/>
    <property type="project" value="UniProtKB-KW"/>
</dbReference>
<organism evidence="13 14">
    <name type="scientific">Jaminaea rosea</name>
    <dbReference type="NCBI Taxonomy" id="1569628"/>
    <lineage>
        <taxon>Eukaryota</taxon>
        <taxon>Fungi</taxon>
        <taxon>Dikarya</taxon>
        <taxon>Basidiomycota</taxon>
        <taxon>Ustilaginomycotina</taxon>
        <taxon>Exobasidiomycetes</taxon>
        <taxon>Microstromatales</taxon>
        <taxon>Microstromatales incertae sedis</taxon>
        <taxon>Jaminaea</taxon>
    </lineage>
</organism>
<evidence type="ECO:0000256" key="4">
    <source>
        <dbReference type="ARBA" id="ARBA00022723"/>
    </source>
</evidence>
<name>A0A316UMI5_9BASI</name>
<evidence type="ECO:0000256" key="6">
    <source>
        <dbReference type="ARBA" id="ARBA00023004"/>
    </source>
</evidence>
<comment type="pathway">
    <text evidence="1">Cofactor biosynthesis; molybdopterin biosynthesis.</text>
</comment>
<feature type="domain" description="Radical SAM core" evidence="12">
    <location>
        <begin position="82"/>
        <end position="310"/>
    </location>
</feature>
<evidence type="ECO:0000256" key="1">
    <source>
        <dbReference type="ARBA" id="ARBA00005046"/>
    </source>
</evidence>
<keyword evidence="6" id="KW-0408">Iron</keyword>
<dbReference type="GO" id="GO:0061798">
    <property type="term" value="F:GTP 3',8'-cyclase activity"/>
    <property type="evidence" value="ECO:0007669"/>
    <property type="project" value="TreeGrafter"/>
</dbReference>
<dbReference type="InterPro" id="IPR013785">
    <property type="entry name" value="Aldolase_TIM"/>
</dbReference>
<evidence type="ECO:0000256" key="3">
    <source>
        <dbReference type="ARBA" id="ARBA00022691"/>
    </source>
</evidence>
<dbReference type="GO" id="GO:0061799">
    <property type="term" value="F:cyclic pyranopterin monophosphate synthase activity"/>
    <property type="evidence" value="ECO:0007669"/>
    <property type="project" value="TreeGrafter"/>
</dbReference>
<evidence type="ECO:0000256" key="10">
    <source>
        <dbReference type="ARBA" id="ARBA00023239"/>
    </source>
</evidence>
<evidence type="ECO:0000256" key="9">
    <source>
        <dbReference type="ARBA" id="ARBA00023150"/>
    </source>
</evidence>
<dbReference type="Proteomes" id="UP000245884">
    <property type="component" value="Unassembled WGS sequence"/>
</dbReference>
<keyword evidence="5" id="KW-0547">Nucleotide-binding</keyword>
<feature type="region of interest" description="Disordered" evidence="11">
    <location>
        <begin position="47"/>
        <end position="81"/>
    </location>
</feature>
<evidence type="ECO:0000256" key="11">
    <source>
        <dbReference type="SAM" id="MobiDB-lite"/>
    </source>
</evidence>
<gene>
    <name evidence="13" type="ORF">BDZ90DRAFT_261805</name>
</gene>
<dbReference type="Pfam" id="PF06463">
    <property type="entry name" value="Mob_synth_C"/>
    <property type="match status" value="1"/>
</dbReference>
<evidence type="ECO:0000313" key="13">
    <source>
        <dbReference type="EMBL" id="PWN26028.1"/>
    </source>
</evidence>
<dbReference type="InterPro" id="IPR007197">
    <property type="entry name" value="rSAM"/>
</dbReference>
<feature type="compositionally biased region" description="Low complexity" evidence="11">
    <location>
        <begin position="68"/>
        <end position="79"/>
    </location>
</feature>
<dbReference type="HAMAP" id="MF_01225_B">
    <property type="entry name" value="MoaA_B"/>
    <property type="match status" value="1"/>
</dbReference>
<evidence type="ECO:0000256" key="5">
    <source>
        <dbReference type="ARBA" id="ARBA00022741"/>
    </source>
</evidence>
<dbReference type="InterPro" id="IPR013483">
    <property type="entry name" value="MoaA"/>
</dbReference>